<organism evidence="3 4">
    <name type="scientific">Rubus argutus</name>
    <name type="common">Southern blackberry</name>
    <dbReference type="NCBI Taxonomy" id="59490"/>
    <lineage>
        <taxon>Eukaryota</taxon>
        <taxon>Viridiplantae</taxon>
        <taxon>Streptophyta</taxon>
        <taxon>Embryophyta</taxon>
        <taxon>Tracheophyta</taxon>
        <taxon>Spermatophyta</taxon>
        <taxon>Magnoliopsida</taxon>
        <taxon>eudicotyledons</taxon>
        <taxon>Gunneridae</taxon>
        <taxon>Pentapetalae</taxon>
        <taxon>rosids</taxon>
        <taxon>fabids</taxon>
        <taxon>Rosales</taxon>
        <taxon>Rosaceae</taxon>
        <taxon>Rosoideae</taxon>
        <taxon>Rosoideae incertae sedis</taxon>
        <taxon>Rubus</taxon>
    </lineage>
</organism>
<protein>
    <recommendedName>
        <fullName evidence="2">Coenzyme PQQ synthesis protein F-like C-terminal lobe domain-containing protein</fullName>
    </recommendedName>
</protein>
<dbReference type="Pfam" id="PF22456">
    <property type="entry name" value="PqqF-like_C_4"/>
    <property type="match status" value="1"/>
</dbReference>
<evidence type="ECO:0000259" key="2">
    <source>
        <dbReference type="Pfam" id="PF22456"/>
    </source>
</evidence>
<evidence type="ECO:0000313" key="3">
    <source>
        <dbReference type="EMBL" id="KAK9940972.1"/>
    </source>
</evidence>
<reference evidence="3 4" key="1">
    <citation type="journal article" date="2023" name="G3 (Bethesda)">
        <title>A chromosome-length genome assembly and annotation of blackberry (Rubus argutus, cv. 'Hillquist').</title>
        <authorList>
            <person name="Bruna T."/>
            <person name="Aryal R."/>
            <person name="Dudchenko O."/>
            <person name="Sargent D.J."/>
            <person name="Mead D."/>
            <person name="Buti M."/>
            <person name="Cavallini A."/>
            <person name="Hytonen T."/>
            <person name="Andres J."/>
            <person name="Pham M."/>
            <person name="Weisz D."/>
            <person name="Mascagni F."/>
            <person name="Usai G."/>
            <person name="Natali L."/>
            <person name="Bassil N."/>
            <person name="Fernandez G.E."/>
            <person name="Lomsadze A."/>
            <person name="Armour M."/>
            <person name="Olukolu B."/>
            <person name="Poorten T."/>
            <person name="Britton C."/>
            <person name="Davik J."/>
            <person name="Ashrafi H."/>
            <person name="Aiden E.L."/>
            <person name="Borodovsky M."/>
            <person name="Worthington M."/>
        </authorList>
    </citation>
    <scope>NUCLEOTIDE SEQUENCE [LARGE SCALE GENOMIC DNA]</scope>
    <source>
        <strain evidence="3">PI 553951</strain>
    </source>
</reference>
<dbReference type="Proteomes" id="UP001457282">
    <property type="component" value="Unassembled WGS sequence"/>
</dbReference>
<name>A0AAW1XWJ9_RUBAR</name>
<accession>A0AAW1XWJ9</accession>
<dbReference type="PANTHER" id="PTHR43690:SF18">
    <property type="entry name" value="INSULIN-DEGRADING ENZYME-RELATED"/>
    <property type="match status" value="1"/>
</dbReference>
<evidence type="ECO:0000256" key="1">
    <source>
        <dbReference type="ARBA" id="ARBA00022723"/>
    </source>
</evidence>
<keyword evidence="4" id="KW-1185">Reference proteome</keyword>
<dbReference type="GO" id="GO:0005829">
    <property type="term" value="C:cytosol"/>
    <property type="evidence" value="ECO:0007669"/>
    <property type="project" value="TreeGrafter"/>
</dbReference>
<dbReference type="GO" id="GO:0046872">
    <property type="term" value="F:metal ion binding"/>
    <property type="evidence" value="ECO:0007669"/>
    <property type="project" value="UniProtKB-KW"/>
</dbReference>
<sequence length="368" mass="41614">MAHCIFSSDDIVIKSSNDGQRLYRLLQLENGLTSLLVHDTDIYPKEHPNTLKKKKQKAEELNWKIRICETLPRQPSSPSYLHLTFRRASAASVLCSICPCFITATSISPVQFNKPPHGLITSTRRHQFPGLEPVLSSPAQSTAATSYPKTTNGFLRASTADEPSKLELSLSAFISPLYYQIERVVHSDSTRLKVLIDLLYDIVKGPLYDNLRTKEQLGYAVECGPEPSCGVLGFRLCVQSSEYNPSYLQGRLDNFINGLEELLEGLDDDSFENYKGGLMAYLLRKDQSLAQESYRLWRESLAKSYTFDYSTKAAEELTSIQKEDVIDFYKTYLQESPKRRRLAVRVWGCNTNFKEAEEACMTQVSGSL</sequence>
<dbReference type="Gene3D" id="3.30.830.10">
    <property type="entry name" value="Metalloenzyme, LuxS/M16 peptidase-like"/>
    <property type="match status" value="1"/>
</dbReference>
<feature type="domain" description="Coenzyme PQQ synthesis protein F-like C-terminal lobe" evidence="2">
    <location>
        <begin position="198"/>
        <end position="297"/>
    </location>
</feature>
<evidence type="ECO:0000313" key="4">
    <source>
        <dbReference type="Proteomes" id="UP001457282"/>
    </source>
</evidence>
<dbReference type="InterPro" id="IPR011249">
    <property type="entry name" value="Metalloenz_LuxS/M16"/>
</dbReference>
<keyword evidence="1" id="KW-0479">Metal-binding</keyword>
<dbReference type="InterPro" id="IPR050626">
    <property type="entry name" value="Peptidase_M16"/>
</dbReference>
<gene>
    <name evidence="3" type="ORF">M0R45_017604</name>
</gene>
<dbReference type="SUPFAM" id="SSF63411">
    <property type="entry name" value="LuxS/MPP-like metallohydrolase"/>
    <property type="match status" value="1"/>
</dbReference>
<dbReference type="EMBL" id="JBEDUW010000003">
    <property type="protein sequence ID" value="KAK9940972.1"/>
    <property type="molecule type" value="Genomic_DNA"/>
</dbReference>
<dbReference type="PANTHER" id="PTHR43690">
    <property type="entry name" value="NARDILYSIN"/>
    <property type="match status" value="1"/>
</dbReference>
<dbReference type="InterPro" id="IPR054734">
    <property type="entry name" value="PqqF-like_C_4"/>
</dbReference>
<proteinExistence type="predicted"/>
<comment type="caution">
    <text evidence="3">The sequence shown here is derived from an EMBL/GenBank/DDBJ whole genome shotgun (WGS) entry which is preliminary data.</text>
</comment>
<dbReference type="AlphaFoldDB" id="A0AAW1XWJ9"/>